<dbReference type="PANTHER" id="PTHR10039:SF5">
    <property type="entry name" value="NACHT DOMAIN-CONTAINING PROTEIN"/>
    <property type="match status" value="1"/>
</dbReference>
<dbReference type="EMBL" id="JAACLJ010000005">
    <property type="protein sequence ID" value="KAF4586021.1"/>
    <property type="molecule type" value="Genomic_DNA"/>
</dbReference>
<dbReference type="Proteomes" id="UP000562929">
    <property type="component" value="Unassembled WGS sequence"/>
</dbReference>
<dbReference type="PANTHER" id="PTHR10039">
    <property type="entry name" value="AMELOGENIN"/>
    <property type="match status" value="1"/>
</dbReference>
<gene>
    <name evidence="2" type="ORF">GQ602_005326</name>
</gene>
<feature type="signal peptide" evidence="1">
    <location>
        <begin position="1"/>
        <end position="21"/>
    </location>
</feature>
<dbReference type="AlphaFoldDB" id="A0A8H4VCY0"/>
<comment type="caution">
    <text evidence="2">The sequence shown here is derived from an EMBL/GenBank/DDBJ whole genome shotgun (WGS) entry which is preliminary data.</text>
</comment>
<organism evidence="2 3">
    <name type="scientific">Ophiocordyceps camponoti-floridani</name>
    <dbReference type="NCBI Taxonomy" id="2030778"/>
    <lineage>
        <taxon>Eukaryota</taxon>
        <taxon>Fungi</taxon>
        <taxon>Dikarya</taxon>
        <taxon>Ascomycota</taxon>
        <taxon>Pezizomycotina</taxon>
        <taxon>Sordariomycetes</taxon>
        <taxon>Hypocreomycetidae</taxon>
        <taxon>Hypocreales</taxon>
        <taxon>Ophiocordycipitaceae</taxon>
        <taxon>Ophiocordyceps</taxon>
    </lineage>
</organism>
<feature type="chain" id="PRO_5034003264" evidence="1">
    <location>
        <begin position="22"/>
        <end position="389"/>
    </location>
</feature>
<evidence type="ECO:0000313" key="2">
    <source>
        <dbReference type="EMBL" id="KAF4586021.1"/>
    </source>
</evidence>
<reference evidence="2 3" key="1">
    <citation type="journal article" date="2020" name="G3 (Bethesda)">
        <title>Genetic Underpinnings of Host Manipulation by Ophiocordyceps as Revealed by Comparative Transcriptomics.</title>
        <authorList>
            <person name="Will I."/>
            <person name="Das B."/>
            <person name="Trinh T."/>
            <person name="Brachmann A."/>
            <person name="Ohm R.A."/>
            <person name="de Bekker C."/>
        </authorList>
    </citation>
    <scope>NUCLEOTIDE SEQUENCE [LARGE SCALE GENOMIC DNA]</scope>
    <source>
        <strain evidence="2 3">EC05</strain>
    </source>
</reference>
<name>A0A8H4VCY0_9HYPO</name>
<accession>A0A8H4VCY0</accession>
<proteinExistence type="predicted"/>
<sequence>MSGLEALAAFGLACNVMQVIGFVLDGAHVVKTVYNSGCLDENLTERTLHLTKGLQSLEQSLTACPKTSNKDERELLEIARGCLGAASTLKAEMDKIAGDDSKRKRTAAVPGPRESTAASNLVIAIVLNASHTPRLGKYPHLREQDLTQRDIRRFAFDRLSNVNIPGDPGFRDRLVTRICDKADGVFLWAAIVSENIRTGFLQRDSRYELEVRLKTLPGDLNSLYKAMWKRLNDSEAIYKHDAACYFNLLLDYMNDDLPFGRSDIVLFALAGLSLRADVPDKEEWIDPEVFNNVCQLTIVRLRTRSAGMMEVFDDGAVAFVHRSAVEFLTGTAEGQHIRSADESSHETRLLHLFLAHLDGIKLALFHKTPDDEETSDAHFSSLNQARQFY</sequence>
<evidence type="ECO:0000256" key="1">
    <source>
        <dbReference type="SAM" id="SignalP"/>
    </source>
</evidence>
<protein>
    <submittedName>
        <fullName evidence="2">Vegetative incompatibility protein HET-E-1</fullName>
    </submittedName>
</protein>
<dbReference type="OrthoDB" id="4927047at2759"/>
<keyword evidence="3" id="KW-1185">Reference proteome</keyword>
<evidence type="ECO:0000313" key="3">
    <source>
        <dbReference type="Proteomes" id="UP000562929"/>
    </source>
</evidence>
<keyword evidence="1" id="KW-0732">Signal</keyword>